<accession>A0A0J6UN76</accession>
<keyword evidence="2 5" id="KW-0808">Transferase</keyword>
<organism evidence="5 6">
    <name type="scientific">Methylobacterium tarhaniae</name>
    <dbReference type="NCBI Taxonomy" id="1187852"/>
    <lineage>
        <taxon>Bacteria</taxon>
        <taxon>Pseudomonadati</taxon>
        <taxon>Pseudomonadota</taxon>
        <taxon>Alphaproteobacteria</taxon>
        <taxon>Hyphomicrobiales</taxon>
        <taxon>Methylobacteriaceae</taxon>
        <taxon>Methylobacterium</taxon>
    </lineage>
</organism>
<evidence type="ECO:0000256" key="4">
    <source>
        <dbReference type="ARBA" id="ARBA00022785"/>
    </source>
</evidence>
<dbReference type="Proteomes" id="UP000036449">
    <property type="component" value="Unassembled WGS sequence"/>
</dbReference>
<gene>
    <name evidence="5" type="ORF">VQ03_30485</name>
</gene>
<name>A0A0J6UN76_9HYPH</name>
<evidence type="ECO:0000256" key="2">
    <source>
        <dbReference type="ARBA" id="ARBA00022679"/>
    </source>
</evidence>
<dbReference type="SUPFAM" id="SSF111337">
    <property type="entry name" value="QueA-like"/>
    <property type="match status" value="1"/>
</dbReference>
<proteinExistence type="predicted"/>
<dbReference type="PANTHER" id="PTHR30307:SF0">
    <property type="entry name" value="S-ADENOSYLMETHIONINE:TRNA RIBOSYLTRANSFERASE-ISOMERASE"/>
    <property type="match status" value="1"/>
</dbReference>
<dbReference type="RefSeq" id="WP_048454672.1">
    <property type="nucleotide sequence ID" value="NZ_LABZ01000423.1"/>
</dbReference>
<comment type="caution">
    <text evidence="5">The sequence shown here is derived from an EMBL/GenBank/DDBJ whole genome shotgun (WGS) entry which is preliminary data.</text>
</comment>
<keyword evidence="3" id="KW-0949">S-adenosyl-L-methionine</keyword>
<evidence type="ECO:0000313" key="5">
    <source>
        <dbReference type="EMBL" id="KMO27491.1"/>
    </source>
</evidence>
<keyword evidence="6" id="KW-1185">Reference proteome</keyword>
<keyword evidence="4" id="KW-0671">Queuosine biosynthesis</keyword>
<dbReference type="PATRIC" id="fig|1187852.3.peg.5010"/>
<dbReference type="Gene3D" id="3.40.1780.10">
    <property type="entry name" value="QueA-like"/>
    <property type="match status" value="1"/>
</dbReference>
<dbReference type="Gene3D" id="2.40.10.240">
    <property type="entry name" value="QueA-like"/>
    <property type="match status" value="1"/>
</dbReference>
<dbReference type="GO" id="GO:0051075">
    <property type="term" value="F:S-adenosylmethionine:tRNA ribosyltransferase-isomerase activity"/>
    <property type="evidence" value="ECO:0007669"/>
    <property type="project" value="TreeGrafter"/>
</dbReference>
<evidence type="ECO:0000256" key="3">
    <source>
        <dbReference type="ARBA" id="ARBA00022691"/>
    </source>
</evidence>
<dbReference type="PANTHER" id="PTHR30307">
    <property type="entry name" value="S-ADENOSYLMETHIONINE:TRNA RIBOSYLTRANSFERASE-ISOMERASE"/>
    <property type="match status" value="1"/>
</dbReference>
<dbReference type="InterPro" id="IPR042119">
    <property type="entry name" value="QueA_dom2"/>
</dbReference>
<sequence>MRVDLFDFDLPEDRIALRPAVPRDGARLLLLHAGSPPEDRIVRDLPGLLRPGDVLVFNDTRVIPARLRGLRHRDGGTVRLEAMLHLREAPDRWRAFARPAKRLKVGDRVTFGQAGEGETCALTRLDDRGVEAGGRGGGGGTRLLYTSP</sequence>
<feature type="non-terminal residue" evidence="5">
    <location>
        <position position="148"/>
    </location>
</feature>
<dbReference type="Pfam" id="PF02547">
    <property type="entry name" value="Queuosine_synth"/>
    <property type="match status" value="1"/>
</dbReference>
<protein>
    <submittedName>
        <fullName evidence="5">S-adenosylmethionine tRNA ribosyltransferase</fullName>
    </submittedName>
</protein>
<evidence type="ECO:0000256" key="1">
    <source>
        <dbReference type="ARBA" id="ARBA00022490"/>
    </source>
</evidence>
<dbReference type="InterPro" id="IPR042118">
    <property type="entry name" value="QueA_dom1"/>
</dbReference>
<evidence type="ECO:0000313" key="6">
    <source>
        <dbReference type="Proteomes" id="UP000036449"/>
    </source>
</evidence>
<dbReference type="InterPro" id="IPR036100">
    <property type="entry name" value="QueA_sf"/>
</dbReference>
<reference evidence="5 6" key="1">
    <citation type="submission" date="2015-03" db="EMBL/GenBank/DDBJ databases">
        <title>Genome sequencing of Methylobacterium tarhaniae DSM 25844.</title>
        <authorList>
            <person name="Chaudhry V."/>
            <person name="Patil P.B."/>
        </authorList>
    </citation>
    <scope>NUCLEOTIDE SEQUENCE [LARGE SCALE GENOMIC DNA]</scope>
    <source>
        <strain evidence="5 6">DSM 25844</strain>
    </source>
</reference>
<keyword evidence="1" id="KW-0963">Cytoplasm</keyword>
<dbReference type="EMBL" id="LABZ01000423">
    <property type="protein sequence ID" value="KMO27491.1"/>
    <property type="molecule type" value="Genomic_DNA"/>
</dbReference>
<dbReference type="AlphaFoldDB" id="A0A0J6UN76"/>
<dbReference type="InterPro" id="IPR003699">
    <property type="entry name" value="QueA"/>
</dbReference>
<dbReference type="GO" id="GO:0008616">
    <property type="term" value="P:tRNA queuosine(34) biosynthetic process"/>
    <property type="evidence" value="ECO:0007669"/>
    <property type="project" value="UniProtKB-KW"/>
</dbReference>